<reference evidence="1" key="1">
    <citation type="submission" date="2015-12" db="EMBL/GenBank/DDBJ databases">
        <title>De novo transcriptome assembly of four potential Pierce s Disease insect vectors from Arizona vineyards.</title>
        <authorList>
            <person name="Tassone E.E."/>
        </authorList>
    </citation>
    <scope>NUCLEOTIDE SEQUENCE</scope>
</reference>
<gene>
    <name evidence="1" type="ORF">g.19438</name>
</gene>
<dbReference type="Gene3D" id="3.40.50.300">
    <property type="entry name" value="P-loop containing nucleotide triphosphate hydrolases"/>
    <property type="match status" value="1"/>
</dbReference>
<dbReference type="AlphaFoldDB" id="A0A1B6E1C1"/>
<name>A0A1B6E1C1_9HEMI</name>
<proteinExistence type="predicted"/>
<evidence type="ECO:0000313" key="1">
    <source>
        <dbReference type="EMBL" id="JAS31719.1"/>
    </source>
</evidence>
<organism evidence="1">
    <name type="scientific">Clastoptera arizonana</name>
    <name type="common">Arizona spittle bug</name>
    <dbReference type="NCBI Taxonomy" id="38151"/>
    <lineage>
        <taxon>Eukaryota</taxon>
        <taxon>Metazoa</taxon>
        <taxon>Ecdysozoa</taxon>
        <taxon>Arthropoda</taxon>
        <taxon>Hexapoda</taxon>
        <taxon>Insecta</taxon>
        <taxon>Pterygota</taxon>
        <taxon>Neoptera</taxon>
        <taxon>Paraneoptera</taxon>
        <taxon>Hemiptera</taxon>
        <taxon>Auchenorrhyncha</taxon>
        <taxon>Cercopoidea</taxon>
        <taxon>Clastopteridae</taxon>
        <taxon>Clastoptera</taxon>
    </lineage>
</organism>
<accession>A0A1B6E1C1</accession>
<sequence length="310" mass="35848">MELICCENSIYSAISFIILLGNPIKTLSMEFPQEFMDDPNYDYPHPNAASGYALFKSKDAISKCLEKERVYDPIKVDRIYKSYESCYYTSDQPLPEGVRRPFIAFESNNRKIKETVSRYVAEKLNAKYLSIPPKCMAHLTFSFDKGLQLRNAFYALSLYPLAFQARQFISQDIPVISNGYYFEQACYIIGKIFKRPGELPRRGASVYKEPSDLMMPDIVIYLNYPDIVRNERVDNQKVPGFVPKKNQIYMKFNYPNIVIVDASKGLISTYNDIMEKMSCILGDKFNLNPKPHVEIENSLFNVSSQKMYKL</sequence>
<protein>
    <submittedName>
        <fullName evidence="1">Uncharacterized protein</fullName>
    </submittedName>
</protein>
<dbReference type="InterPro" id="IPR027417">
    <property type="entry name" value="P-loop_NTPase"/>
</dbReference>
<dbReference type="EMBL" id="GEDC01005579">
    <property type="protein sequence ID" value="JAS31719.1"/>
    <property type="molecule type" value="Transcribed_RNA"/>
</dbReference>
<dbReference type="SUPFAM" id="SSF52540">
    <property type="entry name" value="P-loop containing nucleoside triphosphate hydrolases"/>
    <property type="match status" value="1"/>
</dbReference>